<sequence>MIFLCSNHFPRFNVLQHQESRSEKKLFYYTSKYKNILAPLMWAALLQAIYLRREDYEALQEET</sequence>
<protein>
    <submittedName>
        <fullName evidence="1">AlNc14C2G273 protein</fullName>
    </submittedName>
</protein>
<reference evidence="1" key="2">
    <citation type="submission" date="2011-02" db="EMBL/GenBank/DDBJ databases">
        <authorList>
            <person name="MacLean D."/>
        </authorList>
    </citation>
    <scope>NUCLEOTIDE SEQUENCE</scope>
</reference>
<gene>
    <name evidence="1" type="primary">AlNc14C2G273</name>
    <name evidence="1" type="ORF">ALNC14_003080</name>
</gene>
<proteinExistence type="predicted"/>
<dbReference type="EMBL" id="FR824047">
    <property type="protein sequence ID" value="CCA14165.1"/>
    <property type="molecule type" value="Genomic_DNA"/>
</dbReference>
<evidence type="ECO:0000313" key="1">
    <source>
        <dbReference type="EMBL" id="CCA14165.1"/>
    </source>
</evidence>
<accession>F0VZD5</accession>
<organism evidence="1">
    <name type="scientific">Albugo laibachii Nc14</name>
    <dbReference type="NCBI Taxonomy" id="890382"/>
    <lineage>
        <taxon>Eukaryota</taxon>
        <taxon>Sar</taxon>
        <taxon>Stramenopiles</taxon>
        <taxon>Oomycota</taxon>
        <taxon>Peronosporomycetes</taxon>
        <taxon>Albuginales</taxon>
        <taxon>Albuginaceae</taxon>
        <taxon>Albugo</taxon>
    </lineage>
</organism>
<name>F0VZD5_9STRA</name>
<dbReference type="HOGENOM" id="CLU_2890430_0_0_1"/>
<dbReference type="AlphaFoldDB" id="F0VZD5"/>
<reference evidence="1" key="1">
    <citation type="journal article" date="2011" name="PLoS Biol.">
        <title>Gene gain and loss during evolution of obligate parasitism in the white rust pathogen of Arabidopsis thaliana.</title>
        <authorList>
            <person name="Kemen E."/>
            <person name="Gardiner A."/>
            <person name="Schultz-Larsen T."/>
            <person name="Kemen A.C."/>
            <person name="Balmuth A.L."/>
            <person name="Robert-Seilaniantz A."/>
            <person name="Bailey K."/>
            <person name="Holub E."/>
            <person name="Studholme D.J."/>
            <person name="Maclean D."/>
            <person name="Jones J.D."/>
        </authorList>
    </citation>
    <scope>NUCLEOTIDE SEQUENCE</scope>
</reference>